<reference evidence="8 9" key="1">
    <citation type="submission" date="2019-08" db="EMBL/GenBank/DDBJ databases">
        <title>In-depth cultivation of the pig gut microbiome towards novel bacterial diversity and tailored functional studies.</title>
        <authorList>
            <person name="Wylensek D."/>
            <person name="Hitch T.C.A."/>
            <person name="Clavel T."/>
        </authorList>
    </citation>
    <scope>NUCLEOTIDE SEQUENCE [LARGE SCALE GENOMIC DNA]</scope>
    <source>
        <strain evidence="8 9">BL-389-WT-3D</strain>
    </source>
</reference>
<dbReference type="InterPro" id="IPR023867">
    <property type="entry name" value="Sulphatase_maturase_rSAM"/>
</dbReference>
<dbReference type="SFLD" id="SFLDS00029">
    <property type="entry name" value="Radical_SAM"/>
    <property type="match status" value="1"/>
</dbReference>
<feature type="domain" description="Radical SAM core" evidence="7">
    <location>
        <begin position="1"/>
        <end position="227"/>
    </location>
</feature>
<evidence type="ECO:0000256" key="2">
    <source>
        <dbReference type="ARBA" id="ARBA00022691"/>
    </source>
</evidence>
<dbReference type="SUPFAM" id="SSF102114">
    <property type="entry name" value="Radical SAM enzymes"/>
    <property type="match status" value="1"/>
</dbReference>
<name>A0A844FCV9_CLOSV</name>
<accession>A0A844FCV9</accession>
<dbReference type="PROSITE" id="PS51918">
    <property type="entry name" value="RADICAL_SAM"/>
    <property type="match status" value="1"/>
</dbReference>
<keyword evidence="4" id="KW-0408">Iron</keyword>
<dbReference type="SFLD" id="SFLDG01384">
    <property type="entry name" value="thioether_bond_formation_requi"/>
    <property type="match status" value="1"/>
</dbReference>
<dbReference type="Pfam" id="PF04055">
    <property type="entry name" value="Radical_SAM"/>
    <property type="match status" value="1"/>
</dbReference>
<sequence>MRNISVLVKPASGMCNMTCDYCFYCDEAAKREQEFYGMMSEDTLKNLIRRTMLQAEGVASYTWQGGEPSLRGLEFFRRAVWFQKKYNRNHVRVINAFQTNGYAVTKEWCEFFKENQFLVGLSVDGTARIHNSMRHSKNGEDTFERINKTAKLLDKYGVEYNILTVVTPKIAENIKEIYSFYRQQGWHYQQYIACLDPYGEEHGKTAYSIKPEQYGKFLMELFGLWYEDLKKGCHPYIRQFENYVGLAAGYMAESCEQRGQCGIQYVVEADGSVYPCDFFVLDDFYLGNLNTDIISEIDEKRKELGFEERSMELDLKCKKCRYYRLCGGGCMRNREQGDSGYLNYFCEGYQIFFEHCYEQIMELGNRVNC</sequence>
<protein>
    <submittedName>
        <fullName evidence="8">Anaerobic sulfatase maturase</fullName>
    </submittedName>
</protein>
<dbReference type="SFLD" id="SFLDG01386">
    <property type="entry name" value="main_SPASM_domain-containing"/>
    <property type="match status" value="1"/>
</dbReference>
<evidence type="ECO:0000256" key="3">
    <source>
        <dbReference type="ARBA" id="ARBA00022723"/>
    </source>
</evidence>
<evidence type="ECO:0000256" key="5">
    <source>
        <dbReference type="ARBA" id="ARBA00023014"/>
    </source>
</evidence>
<dbReference type="NCBIfam" id="TIGR03942">
    <property type="entry name" value="sulfatase_rSAM"/>
    <property type="match status" value="1"/>
</dbReference>
<dbReference type="GO" id="GO:0046872">
    <property type="term" value="F:metal ion binding"/>
    <property type="evidence" value="ECO:0007669"/>
    <property type="project" value="UniProtKB-KW"/>
</dbReference>
<dbReference type="SFLD" id="SFLDG01067">
    <property type="entry name" value="SPASM/twitch_domain_containing"/>
    <property type="match status" value="1"/>
</dbReference>
<dbReference type="InterPro" id="IPR023885">
    <property type="entry name" value="4Fe4S-binding_SPASM_dom"/>
</dbReference>
<dbReference type="SFLD" id="SFLDF00289">
    <property type="entry name" value="anaerobic_Cys-type_sulfatase-m"/>
    <property type="match status" value="1"/>
</dbReference>
<proteinExistence type="inferred from homology"/>
<evidence type="ECO:0000313" key="9">
    <source>
        <dbReference type="Proteomes" id="UP000462363"/>
    </source>
</evidence>
<comment type="caution">
    <text evidence="8">The sequence shown here is derived from an EMBL/GenBank/DDBJ whole genome shotgun (WGS) entry which is preliminary data.</text>
</comment>
<dbReference type="Pfam" id="PF13186">
    <property type="entry name" value="SPASM"/>
    <property type="match status" value="1"/>
</dbReference>
<dbReference type="PANTHER" id="PTHR43273:SF3">
    <property type="entry name" value="ANAEROBIC SULFATASE-MATURATING ENZYME HOMOLOG ASLB-RELATED"/>
    <property type="match status" value="1"/>
</dbReference>
<dbReference type="InterPro" id="IPR013785">
    <property type="entry name" value="Aldolase_TIM"/>
</dbReference>
<dbReference type="CDD" id="cd01335">
    <property type="entry name" value="Radical_SAM"/>
    <property type="match status" value="1"/>
</dbReference>
<dbReference type="GO" id="GO:0051536">
    <property type="term" value="F:iron-sulfur cluster binding"/>
    <property type="evidence" value="ECO:0007669"/>
    <property type="project" value="UniProtKB-KW"/>
</dbReference>
<comment type="similarity">
    <text evidence="6">Belongs to the radical SAM superfamily. Anaerobic sulfatase-maturating enzyme family.</text>
</comment>
<dbReference type="GO" id="GO:0016491">
    <property type="term" value="F:oxidoreductase activity"/>
    <property type="evidence" value="ECO:0007669"/>
    <property type="project" value="InterPro"/>
</dbReference>
<gene>
    <name evidence="8" type="ORF">FYJ37_11980</name>
</gene>
<dbReference type="PANTHER" id="PTHR43273">
    <property type="entry name" value="ANAEROBIC SULFATASE-MATURATING ENZYME HOMOLOG ASLB-RELATED"/>
    <property type="match status" value="1"/>
</dbReference>
<evidence type="ECO:0000256" key="6">
    <source>
        <dbReference type="ARBA" id="ARBA00023601"/>
    </source>
</evidence>
<dbReference type="InterPro" id="IPR007197">
    <property type="entry name" value="rSAM"/>
</dbReference>
<dbReference type="AlphaFoldDB" id="A0A844FCV9"/>
<dbReference type="NCBIfam" id="TIGR04085">
    <property type="entry name" value="rSAM_more_4Fe4S"/>
    <property type="match status" value="1"/>
</dbReference>
<dbReference type="SFLD" id="SFLDG01072">
    <property type="entry name" value="dehydrogenase_like"/>
    <property type="match status" value="1"/>
</dbReference>
<dbReference type="Gene3D" id="3.20.20.70">
    <property type="entry name" value="Aldolase class I"/>
    <property type="match status" value="1"/>
</dbReference>
<dbReference type="EMBL" id="VUMB01000025">
    <property type="protein sequence ID" value="MSS41049.1"/>
    <property type="molecule type" value="Genomic_DNA"/>
</dbReference>
<evidence type="ECO:0000259" key="7">
    <source>
        <dbReference type="PROSITE" id="PS51918"/>
    </source>
</evidence>
<evidence type="ECO:0000313" key="8">
    <source>
        <dbReference type="EMBL" id="MSS41049.1"/>
    </source>
</evidence>
<keyword evidence="5" id="KW-0411">Iron-sulfur</keyword>
<keyword evidence="3" id="KW-0479">Metal-binding</keyword>
<dbReference type="InterPro" id="IPR034485">
    <property type="entry name" value="Anaerobic_Cys-type_sulfatase-m"/>
</dbReference>
<comment type="cofactor">
    <cofactor evidence="1">
        <name>[4Fe-4S] cluster</name>
        <dbReference type="ChEBI" id="CHEBI:49883"/>
    </cofactor>
</comment>
<dbReference type="Proteomes" id="UP000462363">
    <property type="component" value="Unassembled WGS sequence"/>
</dbReference>
<dbReference type="InterPro" id="IPR058240">
    <property type="entry name" value="rSAM_sf"/>
</dbReference>
<keyword evidence="2" id="KW-0949">S-adenosyl-L-methionine</keyword>
<evidence type="ECO:0000256" key="1">
    <source>
        <dbReference type="ARBA" id="ARBA00001966"/>
    </source>
</evidence>
<dbReference type="GeneID" id="62696634"/>
<organism evidence="8 9">
    <name type="scientific">Clostridium scindens (strain JCM 10418 / VPI 12708)</name>
    <dbReference type="NCBI Taxonomy" id="29347"/>
    <lineage>
        <taxon>Bacteria</taxon>
        <taxon>Bacillati</taxon>
        <taxon>Bacillota</taxon>
        <taxon>Clostridia</taxon>
        <taxon>Lachnospirales</taxon>
        <taxon>Lachnospiraceae</taxon>
    </lineage>
</organism>
<evidence type="ECO:0000256" key="4">
    <source>
        <dbReference type="ARBA" id="ARBA00023004"/>
    </source>
</evidence>
<dbReference type="RefSeq" id="WP_004605695.1">
    <property type="nucleotide sequence ID" value="NZ_AP024846.1"/>
</dbReference>